<dbReference type="InterPro" id="IPR000084">
    <property type="entry name" value="PE-PGRS_N"/>
</dbReference>
<evidence type="ECO:0000313" key="3">
    <source>
        <dbReference type="EMBL" id="VAZ98676.1"/>
    </source>
</evidence>
<feature type="compositionally biased region" description="Basic and acidic residues" evidence="1">
    <location>
        <begin position="54"/>
        <end position="64"/>
    </location>
</feature>
<feature type="region of interest" description="Disordered" evidence="1">
    <location>
        <begin position="41"/>
        <end position="64"/>
    </location>
</feature>
<comment type="caution">
    <text evidence="3">The sequence shown here is derived from an EMBL/GenBank/DDBJ whole genome shotgun (WGS) entry which is preliminary data.</text>
</comment>
<proteinExistence type="predicted"/>
<dbReference type="Pfam" id="PF00934">
    <property type="entry name" value="PE"/>
    <property type="match status" value="1"/>
</dbReference>
<evidence type="ECO:0000256" key="1">
    <source>
        <dbReference type="SAM" id="MobiDB-lite"/>
    </source>
</evidence>
<name>A0ABY6RNC9_9MYCO</name>
<dbReference type="SUPFAM" id="SSF140459">
    <property type="entry name" value="PE/PPE dimer-like"/>
    <property type="match status" value="1"/>
</dbReference>
<keyword evidence="4" id="KW-1185">Reference proteome</keyword>
<accession>A0ABY6RNC9</accession>
<dbReference type="Proteomes" id="UP000271464">
    <property type="component" value="Unassembled WGS sequence"/>
</dbReference>
<reference evidence="3 4" key="1">
    <citation type="submission" date="2018-09" db="EMBL/GenBank/DDBJ databases">
        <authorList>
            <person name="Tagini F."/>
        </authorList>
    </citation>
    <scope>NUCLEOTIDE SEQUENCE [LARGE SCALE GENOMIC DNA]</scope>
    <source>
        <strain evidence="3 4">MK4</strain>
    </source>
</reference>
<evidence type="ECO:0000259" key="2">
    <source>
        <dbReference type="Pfam" id="PF00934"/>
    </source>
</evidence>
<gene>
    <name evidence="3" type="ORF">LAUMK4_04318</name>
</gene>
<dbReference type="EMBL" id="UPHM01000113">
    <property type="protein sequence ID" value="VAZ98676.1"/>
    <property type="molecule type" value="Genomic_DNA"/>
</dbReference>
<feature type="domain" description="PE" evidence="2">
    <location>
        <begin position="4"/>
        <end position="40"/>
    </location>
</feature>
<sequence>MAYVLTQPESMAAVAADVAELGSTISGANAAAASRTTGLLGRQQMRCRRPPRHCSTDMRRLIGR</sequence>
<evidence type="ECO:0000313" key="4">
    <source>
        <dbReference type="Proteomes" id="UP000271464"/>
    </source>
</evidence>
<dbReference type="Gene3D" id="1.10.287.850">
    <property type="entry name" value="HP0062-like domain"/>
    <property type="match status" value="1"/>
</dbReference>
<dbReference type="InterPro" id="IPR038332">
    <property type="entry name" value="PPE_sf"/>
</dbReference>
<organism evidence="3 4">
    <name type="scientific">Mycobacterium persicum</name>
    <dbReference type="NCBI Taxonomy" id="1487726"/>
    <lineage>
        <taxon>Bacteria</taxon>
        <taxon>Bacillati</taxon>
        <taxon>Actinomycetota</taxon>
        <taxon>Actinomycetes</taxon>
        <taxon>Mycobacteriales</taxon>
        <taxon>Mycobacteriaceae</taxon>
        <taxon>Mycobacterium</taxon>
    </lineage>
</organism>
<protein>
    <submittedName>
        <fullName evidence="3">PE-PGRS family protein PE_PGRS33</fullName>
    </submittedName>
</protein>